<name>A0A250FNF6_9FLAO</name>
<evidence type="ECO:0000313" key="8">
    <source>
        <dbReference type="Proteomes" id="UP000217250"/>
    </source>
</evidence>
<dbReference type="Proteomes" id="UP000217250">
    <property type="component" value="Chromosome"/>
</dbReference>
<dbReference type="AlphaFoldDB" id="A0A250FNF6"/>
<comment type="similarity">
    <text evidence="1 6">Belongs to the methyltransferase superfamily. RsmH family.</text>
</comment>
<keyword evidence="2 6" id="KW-0698">rRNA processing</keyword>
<dbReference type="EMBL" id="CP022386">
    <property type="protein sequence ID" value="ATA86692.1"/>
    <property type="molecule type" value="Genomic_DNA"/>
</dbReference>
<sequence>MQENSYHIPVLLTECIEGLSIDPAGTYVDVTFGGGGHSRAILEQLSPQGRLFAFDQDPQAQANAIADDRFTLIGQNFRHIKRFLRFYGVKEVSGVLGDFGVSSHQFDTAERGFSIRMEGELDMRMNPEQPLSAKEVVNGYSQEELSEIFFRYGELSQSRKLAQAIVQHREAAPITTTAALKEVVQRYFPKNQENKHLAQLYQAIRIEVNQELSALEELLLQLPDIVKPMGRIALISYHSLEDRLIKRFIRDGQFSGEPEKDFYGNIQVPFRKVGKPILPTAEELARNNRARSAKLRVAERVKKVLNEEF</sequence>
<accession>A0A250FNF6</accession>
<dbReference type="HAMAP" id="MF_01007">
    <property type="entry name" value="16SrRNA_methyltr_H"/>
    <property type="match status" value="1"/>
</dbReference>
<evidence type="ECO:0000256" key="3">
    <source>
        <dbReference type="ARBA" id="ARBA00022603"/>
    </source>
</evidence>
<keyword evidence="6" id="KW-0963">Cytoplasm</keyword>
<evidence type="ECO:0000256" key="6">
    <source>
        <dbReference type="HAMAP-Rule" id="MF_01007"/>
    </source>
</evidence>
<evidence type="ECO:0000256" key="2">
    <source>
        <dbReference type="ARBA" id="ARBA00022552"/>
    </source>
</evidence>
<dbReference type="NCBIfam" id="TIGR00006">
    <property type="entry name" value="16S rRNA (cytosine(1402)-N(4))-methyltransferase RsmH"/>
    <property type="match status" value="1"/>
</dbReference>
<organism evidence="7 8">
    <name type="scientific">Capnocytophaga gingivalis</name>
    <dbReference type="NCBI Taxonomy" id="1017"/>
    <lineage>
        <taxon>Bacteria</taxon>
        <taxon>Pseudomonadati</taxon>
        <taxon>Bacteroidota</taxon>
        <taxon>Flavobacteriia</taxon>
        <taxon>Flavobacteriales</taxon>
        <taxon>Flavobacteriaceae</taxon>
        <taxon>Capnocytophaga</taxon>
    </lineage>
</organism>
<dbReference type="PIRSF" id="PIRSF004486">
    <property type="entry name" value="MraW"/>
    <property type="match status" value="1"/>
</dbReference>
<dbReference type="Pfam" id="PF01795">
    <property type="entry name" value="Methyltransf_5"/>
    <property type="match status" value="1"/>
</dbReference>
<evidence type="ECO:0000256" key="1">
    <source>
        <dbReference type="ARBA" id="ARBA00010396"/>
    </source>
</evidence>
<evidence type="ECO:0000256" key="4">
    <source>
        <dbReference type="ARBA" id="ARBA00022679"/>
    </source>
</evidence>
<dbReference type="PANTHER" id="PTHR11265:SF0">
    <property type="entry name" value="12S RRNA N4-METHYLCYTIDINE METHYLTRANSFERASE"/>
    <property type="match status" value="1"/>
</dbReference>
<dbReference type="Gene3D" id="1.10.150.170">
    <property type="entry name" value="Putative methyltransferase TM0872, insert domain"/>
    <property type="match status" value="1"/>
</dbReference>
<keyword evidence="3 6" id="KW-0489">Methyltransferase</keyword>
<dbReference type="GeneID" id="84808041"/>
<dbReference type="Gene3D" id="3.40.50.150">
    <property type="entry name" value="Vaccinia Virus protein VP39"/>
    <property type="match status" value="1"/>
</dbReference>
<evidence type="ECO:0000256" key="5">
    <source>
        <dbReference type="ARBA" id="ARBA00022691"/>
    </source>
</evidence>
<gene>
    <name evidence="6" type="primary">rsmH</name>
    <name evidence="7" type="ORF">CGC50_05635</name>
</gene>
<dbReference type="GO" id="GO:0071424">
    <property type="term" value="F:rRNA (cytosine-N4-)-methyltransferase activity"/>
    <property type="evidence" value="ECO:0007669"/>
    <property type="project" value="UniProtKB-UniRule"/>
</dbReference>
<dbReference type="GO" id="GO:0070475">
    <property type="term" value="P:rRNA base methylation"/>
    <property type="evidence" value="ECO:0007669"/>
    <property type="project" value="UniProtKB-UniRule"/>
</dbReference>
<evidence type="ECO:0000313" key="7">
    <source>
        <dbReference type="EMBL" id="ATA86692.1"/>
    </source>
</evidence>
<comment type="catalytic activity">
    <reaction evidence="6">
        <text>cytidine(1402) in 16S rRNA + S-adenosyl-L-methionine = N(4)-methylcytidine(1402) in 16S rRNA + S-adenosyl-L-homocysteine + H(+)</text>
        <dbReference type="Rhea" id="RHEA:42928"/>
        <dbReference type="Rhea" id="RHEA-COMP:10286"/>
        <dbReference type="Rhea" id="RHEA-COMP:10287"/>
        <dbReference type="ChEBI" id="CHEBI:15378"/>
        <dbReference type="ChEBI" id="CHEBI:57856"/>
        <dbReference type="ChEBI" id="CHEBI:59789"/>
        <dbReference type="ChEBI" id="CHEBI:74506"/>
        <dbReference type="ChEBI" id="CHEBI:82748"/>
        <dbReference type="EC" id="2.1.1.199"/>
    </reaction>
</comment>
<dbReference type="EC" id="2.1.1.199" evidence="6"/>
<dbReference type="InterPro" id="IPR023397">
    <property type="entry name" value="SAM-dep_MeTrfase_MraW_recog"/>
</dbReference>
<feature type="binding site" evidence="6">
    <location>
        <position position="77"/>
    </location>
    <ligand>
        <name>S-adenosyl-L-methionine</name>
        <dbReference type="ChEBI" id="CHEBI:59789"/>
    </ligand>
</feature>
<dbReference type="GO" id="GO:0005737">
    <property type="term" value="C:cytoplasm"/>
    <property type="evidence" value="ECO:0007669"/>
    <property type="project" value="UniProtKB-SubCell"/>
</dbReference>
<dbReference type="SUPFAM" id="SSF81799">
    <property type="entry name" value="Putative methyltransferase TM0872, insert domain"/>
    <property type="match status" value="1"/>
</dbReference>
<dbReference type="OrthoDB" id="9806637at2"/>
<proteinExistence type="inferred from homology"/>
<dbReference type="InterPro" id="IPR029063">
    <property type="entry name" value="SAM-dependent_MTases_sf"/>
</dbReference>
<keyword evidence="4 6" id="KW-0808">Transferase</keyword>
<protein>
    <recommendedName>
        <fullName evidence="6">Ribosomal RNA small subunit methyltransferase H</fullName>
        <ecNumber evidence="6">2.1.1.199</ecNumber>
    </recommendedName>
    <alternativeName>
        <fullName evidence="6">16S rRNA m(4)C1402 methyltransferase</fullName>
    </alternativeName>
    <alternativeName>
        <fullName evidence="6">rRNA (cytosine-N(4)-)-methyltransferase RsmH</fullName>
    </alternativeName>
</protein>
<dbReference type="RefSeq" id="WP_095910039.1">
    <property type="nucleotide sequence ID" value="NZ_CP022386.1"/>
</dbReference>
<reference evidence="8" key="1">
    <citation type="submission" date="2017-06" db="EMBL/GenBank/DDBJ databases">
        <title>Capnocytophaga spp. assemblies.</title>
        <authorList>
            <person name="Gulvik C.A."/>
        </authorList>
    </citation>
    <scope>NUCLEOTIDE SEQUENCE [LARGE SCALE GENOMIC DNA]</scope>
    <source>
        <strain evidence="8">H1496</strain>
    </source>
</reference>
<feature type="binding site" evidence="6">
    <location>
        <position position="105"/>
    </location>
    <ligand>
        <name>S-adenosyl-L-methionine</name>
        <dbReference type="ChEBI" id="CHEBI:59789"/>
    </ligand>
</feature>
<dbReference type="KEGG" id="cgh:CGC50_05635"/>
<feature type="binding site" evidence="6">
    <location>
        <position position="55"/>
    </location>
    <ligand>
        <name>S-adenosyl-L-methionine</name>
        <dbReference type="ChEBI" id="CHEBI:59789"/>
    </ligand>
</feature>
<dbReference type="SUPFAM" id="SSF53335">
    <property type="entry name" value="S-adenosyl-L-methionine-dependent methyltransferases"/>
    <property type="match status" value="1"/>
</dbReference>
<keyword evidence="5 6" id="KW-0949">S-adenosyl-L-methionine</keyword>
<feature type="binding site" evidence="6">
    <location>
        <begin position="35"/>
        <end position="37"/>
    </location>
    <ligand>
        <name>S-adenosyl-L-methionine</name>
        <dbReference type="ChEBI" id="CHEBI:59789"/>
    </ligand>
</feature>
<feature type="binding site" evidence="6">
    <location>
        <position position="98"/>
    </location>
    <ligand>
        <name>S-adenosyl-L-methionine</name>
        <dbReference type="ChEBI" id="CHEBI:59789"/>
    </ligand>
</feature>
<dbReference type="InterPro" id="IPR002903">
    <property type="entry name" value="RsmH"/>
</dbReference>
<dbReference type="PANTHER" id="PTHR11265">
    <property type="entry name" value="S-ADENOSYL-METHYLTRANSFERASE MRAW"/>
    <property type="match status" value="1"/>
</dbReference>
<comment type="subcellular location">
    <subcellularLocation>
        <location evidence="6">Cytoplasm</location>
    </subcellularLocation>
</comment>
<comment type="function">
    <text evidence="6">Specifically methylates the N4 position of cytidine in position 1402 (C1402) of 16S rRNA.</text>
</comment>